<organism evidence="3 4">
    <name type="scientific">Mucilaginibacter ginsenosidivorax</name>
    <dbReference type="NCBI Taxonomy" id="862126"/>
    <lineage>
        <taxon>Bacteria</taxon>
        <taxon>Pseudomonadati</taxon>
        <taxon>Bacteroidota</taxon>
        <taxon>Sphingobacteriia</taxon>
        <taxon>Sphingobacteriales</taxon>
        <taxon>Sphingobacteriaceae</taxon>
        <taxon>Mucilaginibacter</taxon>
    </lineage>
</organism>
<dbReference type="SMART" id="SM00014">
    <property type="entry name" value="acidPPc"/>
    <property type="match status" value="1"/>
</dbReference>
<dbReference type="RefSeq" id="WP_147056496.1">
    <property type="nucleotide sequence ID" value="NZ_CP042437.1"/>
</dbReference>
<gene>
    <name evidence="3" type="ORF">FSB76_20165</name>
</gene>
<dbReference type="PANTHER" id="PTHR14969:SF13">
    <property type="entry name" value="AT30094P"/>
    <property type="match status" value="1"/>
</dbReference>
<dbReference type="Gene3D" id="1.20.144.10">
    <property type="entry name" value="Phosphatidic acid phosphatase type 2/haloperoxidase"/>
    <property type="match status" value="1"/>
</dbReference>
<name>A0A5B8W3M8_9SPHI</name>
<evidence type="ECO:0000259" key="2">
    <source>
        <dbReference type="SMART" id="SM00014"/>
    </source>
</evidence>
<sequence>MKIGVQDVLYRIRPFFLLYLIVLCACLVIKLLYTREQIFFAVNGWNSPWADYIEPYMTDLGDGLTAVTLSLVFLLFSYRKFLLLASSYLLTGFVAQVIKYFADAPRPSLYFKDQWAPVHTVKGVEILTYNSFPSGHTTSAFSAAVVLAYLATKKGWGIPALLMAILIGYSRMYLTEHFFEDVIGGSAIGVIVTVLWLTWLENKQFIHSEKWRTGLIKTVFK</sequence>
<dbReference type="AlphaFoldDB" id="A0A5B8W3M8"/>
<evidence type="ECO:0000313" key="4">
    <source>
        <dbReference type="Proteomes" id="UP000321362"/>
    </source>
</evidence>
<dbReference type="PANTHER" id="PTHR14969">
    <property type="entry name" value="SPHINGOSINE-1-PHOSPHATE PHOSPHOHYDROLASE"/>
    <property type="match status" value="1"/>
</dbReference>
<keyword evidence="1" id="KW-0472">Membrane</keyword>
<dbReference type="PROSITE" id="PS51257">
    <property type="entry name" value="PROKAR_LIPOPROTEIN"/>
    <property type="match status" value="1"/>
</dbReference>
<dbReference type="OrthoDB" id="9773582at2"/>
<feature type="domain" description="Phosphatidic acid phosphatase type 2/haloperoxidase" evidence="2">
    <location>
        <begin position="82"/>
        <end position="197"/>
    </location>
</feature>
<dbReference type="InterPro" id="IPR000326">
    <property type="entry name" value="PAP2/HPO"/>
</dbReference>
<keyword evidence="1" id="KW-1133">Transmembrane helix</keyword>
<accession>A0A5B8W3M8</accession>
<keyword evidence="4" id="KW-1185">Reference proteome</keyword>
<dbReference type="KEGG" id="mgk:FSB76_20165"/>
<dbReference type="Pfam" id="PF01569">
    <property type="entry name" value="PAP2"/>
    <property type="match status" value="1"/>
</dbReference>
<feature type="transmembrane region" description="Helical" evidence="1">
    <location>
        <begin position="12"/>
        <end position="33"/>
    </location>
</feature>
<feature type="transmembrane region" description="Helical" evidence="1">
    <location>
        <begin position="181"/>
        <end position="199"/>
    </location>
</feature>
<reference evidence="3 4" key="1">
    <citation type="journal article" date="2013" name="J. Microbiol.">
        <title>Mucilaginibacter ginsenosidivorax sp. nov., with ginsenoside converting activity isolated from sediment.</title>
        <authorList>
            <person name="Kim J.K."/>
            <person name="Choi T.E."/>
            <person name="Liu Q.M."/>
            <person name="Park H.Y."/>
            <person name="Yi T.H."/>
            <person name="Yoon M.H."/>
            <person name="Kim S.C."/>
            <person name="Im W.T."/>
        </authorList>
    </citation>
    <scope>NUCLEOTIDE SEQUENCE [LARGE SCALE GENOMIC DNA]</scope>
    <source>
        <strain evidence="3 4">KHI28</strain>
    </source>
</reference>
<feature type="transmembrane region" description="Helical" evidence="1">
    <location>
        <begin position="53"/>
        <end position="76"/>
    </location>
</feature>
<proteinExistence type="predicted"/>
<dbReference type="EMBL" id="CP042437">
    <property type="protein sequence ID" value="QEC78139.1"/>
    <property type="molecule type" value="Genomic_DNA"/>
</dbReference>
<dbReference type="Proteomes" id="UP000321362">
    <property type="component" value="Chromosome"/>
</dbReference>
<feature type="transmembrane region" description="Helical" evidence="1">
    <location>
        <begin position="156"/>
        <end position="174"/>
    </location>
</feature>
<dbReference type="SUPFAM" id="SSF48317">
    <property type="entry name" value="Acid phosphatase/Vanadium-dependent haloperoxidase"/>
    <property type="match status" value="1"/>
</dbReference>
<dbReference type="InterPro" id="IPR036938">
    <property type="entry name" value="PAP2/HPO_sf"/>
</dbReference>
<protein>
    <submittedName>
        <fullName evidence="3">Phosphatase PAP2 family protein</fullName>
    </submittedName>
</protein>
<evidence type="ECO:0000313" key="3">
    <source>
        <dbReference type="EMBL" id="QEC78139.1"/>
    </source>
</evidence>
<keyword evidence="1" id="KW-0812">Transmembrane</keyword>
<evidence type="ECO:0000256" key="1">
    <source>
        <dbReference type="SAM" id="Phobius"/>
    </source>
</evidence>